<proteinExistence type="predicted"/>
<keyword evidence="1" id="KW-0472">Membrane</keyword>
<feature type="transmembrane region" description="Helical" evidence="1">
    <location>
        <begin position="128"/>
        <end position="153"/>
    </location>
</feature>
<dbReference type="PANTHER" id="PTHR40076">
    <property type="entry name" value="MEMBRANE PROTEIN-RELATED"/>
    <property type="match status" value="1"/>
</dbReference>
<organism evidence="2 3">
    <name type="scientific">Candidatus Avimonoglobus intestinipullorum</name>
    <dbReference type="NCBI Taxonomy" id="2840699"/>
    <lineage>
        <taxon>Bacteria</taxon>
        <taxon>Bacillati</taxon>
        <taxon>Bacillota</taxon>
        <taxon>Clostridia</taxon>
        <taxon>Eubacteriales</taxon>
        <taxon>Candidatus Avimonoglobus</taxon>
    </lineage>
</organism>
<dbReference type="Proteomes" id="UP000824111">
    <property type="component" value="Unassembled WGS sequence"/>
</dbReference>
<sequence length="301" mass="33628">MFHRAELKQKAKEVLANSYWMCFAACAIIFVISGVASGIFGSFNIYTGLMGETAYISPVATIPIGVISIMFALMSVAVSIFLLMPLQVGLNRFFVRNAETGETKLEHLFFVFKSNYLNVVKVTFMKMLFIFLWGLIAIGVVILLAIIGGALFAGMDMVSYGYTRGGVSYAYTYRGGRDFLESVLMVAYILFAIVAYIAALLPALVKSYEYYMVEYILCETPDTDWRDALAQSKEMMKGNKWATFVLELSFLGWFLLGFLVCCIGSLFVQPYYSATFAQLYLKLRNRPKTADTIILGSGDIQ</sequence>
<feature type="transmembrane region" description="Helical" evidence="1">
    <location>
        <begin position="183"/>
        <end position="205"/>
    </location>
</feature>
<protein>
    <submittedName>
        <fullName evidence="2">DUF975 family protein</fullName>
    </submittedName>
</protein>
<name>A0A9D1S5R7_9FIRM</name>
<evidence type="ECO:0000256" key="1">
    <source>
        <dbReference type="SAM" id="Phobius"/>
    </source>
</evidence>
<keyword evidence="1" id="KW-0812">Transmembrane</keyword>
<feature type="transmembrane region" description="Helical" evidence="1">
    <location>
        <begin position="241"/>
        <end position="268"/>
    </location>
</feature>
<dbReference type="Pfam" id="PF06161">
    <property type="entry name" value="DUF975"/>
    <property type="match status" value="1"/>
</dbReference>
<evidence type="ECO:0000313" key="3">
    <source>
        <dbReference type="Proteomes" id="UP000824111"/>
    </source>
</evidence>
<feature type="transmembrane region" description="Helical" evidence="1">
    <location>
        <begin position="20"/>
        <end position="40"/>
    </location>
</feature>
<reference evidence="2" key="1">
    <citation type="submission" date="2020-10" db="EMBL/GenBank/DDBJ databases">
        <authorList>
            <person name="Gilroy R."/>
        </authorList>
    </citation>
    <scope>NUCLEOTIDE SEQUENCE</scope>
    <source>
        <strain evidence="2">ChiSjej4B22-9803</strain>
    </source>
</reference>
<accession>A0A9D1S5R7</accession>
<gene>
    <name evidence="2" type="ORF">IAB04_01055</name>
</gene>
<evidence type="ECO:0000313" key="2">
    <source>
        <dbReference type="EMBL" id="HIU47931.1"/>
    </source>
</evidence>
<comment type="caution">
    <text evidence="2">The sequence shown here is derived from an EMBL/GenBank/DDBJ whole genome shotgun (WGS) entry which is preliminary data.</text>
</comment>
<dbReference type="InterPro" id="IPR010380">
    <property type="entry name" value="DUF975"/>
</dbReference>
<dbReference type="PANTHER" id="PTHR40076:SF1">
    <property type="entry name" value="MEMBRANE PROTEIN"/>
    <property type="match status" value="1"/>
</dbReference>
<reference evidence="2" key="2">
    <citation type="journal article" date="2021" name="PeerJ">
        <title>Extensive microbial diversity within the chicken gut microbiome revealed by metagenomics and culture.</title>
        <authorList>
            <person name="Gilroy R."/>
            <person name="Ravi A."/>
            <person name="Getino M."/>
            <person name="Pursley I."/>
            <person name="Horton D.L."/>
            <person name="Alikhan N.F."/>
            <person name="Baker D."/>
            <person name="Gharbi K."/>
            <person name="Hall N."/>
            <person name="Watson M."/>
            <person name="Adriaenssens E.M."/>
            <person name="Foster-Nyarko E."/>
            <person name="Jarju S."/>
            <person name="Secka A."/>
            <person name="Antonio M."/>
            <person name="Oren A."/>
            <person name="Chaudhuri R.R."/>
            <person name="La Ragione R."/>
            <person name="Hildebrand F."/>
            <person name="Pallen M.J."/>
        </authorList>
    </citation>
    <scope>NUCLEOTIDE SEQUENCE</scope>
    <source>
        <strain evidence="2">ChiSjej4B22-9803</strain>
    </source>
</reference>
<dbReference type="EMBL" id="DVND01000021">
    <property type="protein sequence ID" value="HIU47931.1"/>
    <property type="molecule type" value="Genomic_DNA"/>
</dbReference>
<feature type="transmembrane region" description="Helical" evidence="1">
    <location>
        <begin position="60"/>
        <end position="84"/>
    </location>
</feature>
<keyword evidence="1" id="KW-1133">Transmembrane helix</keyword>
<dbReference type="AlphaFoldDB" id="A0A9D1S5R7"/>